<organism evidence="2 3">
    <name type="scientific">Burkholderia reimsis</name>
    <dbReference type="NCBI Taxonomy" id="2234132"/>
    <lineage>
        <taxon>Bacteria</taxon>
        <taxon>Pseudomonadati</taxon>
        <taxon>Pseudomonadota</taxon>
        <taxon>Betaproteobacteria</taxon>
        <taxon>Burkholderiales</taxon>
        <taxon>Burkholderiaceae</taxon>
        <taxon>Burkholderia</taxon>
    </lineage>
</organism>
<proteinExistence type="predicted"/>
<feature type="region of interest" description="Disordered" evidence="1">
    <location>
        <begin position="35"/>
        <end position="61"/>
    </location>
</feature>
<evidence type="ECO:0000256" key="1">
    <source>
        <dbReference type="SAM" id="MobiDB-lite"/>
    </source>
</evidence>
<reference evidence="2 3" key="1">
    <citation type="submission" date="2018-06" db="EMBL/GenBank/DDBJ databases">
        <title>Draft genome sequence of Burkholderia reimsis strain BE51 isolated from a French agricultural soil.</title>
        <authorList>
            <person name="Esmaeel Q."/>
        </authorList>
    </citation>
    <scope>NUCLEOTIDE SEQUENCE [LARGE SCALE GENOMIC DNA]</scope>
    <source>
        <strain evidence="2 3">BE51</strain>
    </source>
</reference>
<protein>
    <submittedName>
        <fullName evidence="2">Uncharacterized protein</fullName>
    </submittedName>
</protein>
<dbReference type="EMBL" id="QMFZ01000009">
    <property type="protein sequence ID" value="RBB39665.1"/>
    <property type="molecule type" value="Genomic_DNA"/>
</dbReference>
<evidence type="ECO:0000313" key="2">
    <source>
        <dbReference type="EMBL" id="RBB39665.1"/>
    </source>
</evidence>
<sequence length="61" mass="6081">MNGGAAARAHAAAIGMGEHRVTYWRFDGSTYQPGDSWIETGAGSDADGNGPAIAQGGTSVG</sequence>
<gene>
    <name evidence="2" type="ORF">DPV79_13175</name>
</gene>
<dbReference type="Proteomes" id="UP000252458">
    <property type="component" value="Unassembled WGS sequence"/>
</dbReference>
<accession>A0A365QX24</accession>
<comment type="caution">
    <text evidence="2">The sequence shown here is derived from an EMBL/GenBank/DDBJ whole genome shotgun (WGS) entry which is preliminary data.</text>
</comment>
<name>A0A365QX24_9BURK</name>
<dbReference type="AlphaFoldDB" id="A0A365QX24"/>
<evidence type="ECO:0000313" key="3">
    <source>
        <dbReference type="Proteomes" id="UP000252458"/>
    </source>
</evidence>
<keyword evidence="3" id="KW-1185">Reference proteome</keyword>